<name>A0AAV7EY75_ARIFI</name>
<dbReference type="InterPro" id="IPR032801">
    <property type="entry name" value="PXL2A/B/C"/>
</dbReference>
<reference evidence="1 2" key="1">
    <citation type="submission" date="2021-07" db="EMBL/GenBank/DDBJ databases">
        <title>The Aristolochia fimbriata genome: insights into angiosperm evolution, floral development and chemical biosynthesis.</title>
        <authorList>
            <person name="Jiao Y."/>
        </authorList>
    </citation>
    <scope>NUCLEOTIDE SEQUENCE [LARGE SCALE GENOMIC DNA]</scope>
    <source>
        <strain evidence="1">IBCAS-2021</strain>
        <tissue evidence="1">Leaf</tissue>
    </source>
</reference>
<evidence type="ECO:0000313" key="1">
    <source>
        <dbReference type="EMBL" id="KAG9453860.1"/>
    </source>
</evidence>
<dbReference type="Pfam" id="PF13911">
    <property type="entry name" value="AhpC-TSA_2"/>
    <property type="match status" value="1"/>
</dbReference>
<gene>
    <name evidence="1" type="ORF">H6P81_006764</name>
</gene>
<comment type="caution">
    <text evidence="1">The sequence shown here is derived from an EMBL/GenBank/DDBJ whole genome shotgun (WGS) entry which is preliminary data.</text>
</comment>
<sequence>MARPLQTLPLPTSFRSNAMMPPLPVAHVSGRPAANGSLRFDVPFGVIKGRSRFIQRRYGINVSAISGSPGISTTQMSEDAATSLQEVEVLDLSGKAIPIYDLWKDRKAVIAFARHFGCVLCGKRADFLASVKDKLDAIGVALILIGPGTVDQAKVFYEQTKFSGEVYADPDHSSYEALKFVSGVATTFTPSAGIKIIQCYMEGYRQDWGLSFQKNTVSKGGWQQGGIIVAGPGISNISYIYKDKEAGDEPDIEDILRACAPKD</sequence>
<dbReference type="Gene3D" id="3.40.30.10">
    <property type="entry name" value="Glutaredoxin"/>
    <property type="match status" value="1"/>
</dbReference>
<evidence type="ECO:0000313" key="2">
    <source>
        <dbReference type="Proteomes" id="UP000825729"/>
    </source>
</evidence>
<dbReference type="InterPro" id="IPR036249">
    <property type="entry name" value="Thioredoxin-like_sf"/>
</dbReference>
<evidence type="ECO:0008006" key="3">
    <source>
        <dbReference type="Google" id="ProtNLM"/>
    </source>
</evidence>
<dbReference type="EMBL" id="JAINDJ010000003">
    <property type="protein sequence ID" value="KAG9453860.1"/>
    <property type="molecule type" value="Genomic_DNA"/>
</dbReference>
<dbReference type="PANTHER" id="PTHR28630">
    <property type="match status" value="1"/>
</dbReference>
<organism evidence="1 2">
    <name type="scientific">Aristolochia fimbriata</name>
    <name type="common">White veined hardy Dutchman's pipe vine</name>
    <dbReference type="NCBI Taxonomy" id="158543"/>
    <lineage>
        <taxon>Eukaryota</taxon>
        <taxon>Viridiplantae</taxon>
        <taxon>Streptophyta</taxon>
        <taxon>Embryophyta</taxon>
        <taxon>Tracheophyta</taxon>
        <taxon>Spermatophyta</taxon>
        <taxon>Magnoliopsida</taxon>
        <taxon>Magnoliidae</taxon>
        <taxon>Piperales</taxon>
        <taxon>Aristolochiaceae</taxon>
        <taxon>Aristolochia</taxon>
    </lineage>
</organism>
<dbReference type="Proteomes" id="UP000825729">
    <property type="component" value="Unassembled WGS sequence"/>
</dbReference>
<dbReference type="PANTHER" id="PTHR28630:SF11">
    <property type="entry name" value="THIOREDOXIN-LIKE PROTEIN AAED1, CHLOROPLASTIC"/>
    <property type="match status" value="1"/>
</dbReference>
<dbReference type="SUPFAM" id="SSF52833">
    <property type="entry name" value="Thioredoxin-like"/>
    <property type="match status" value="1"/>
</dbReference>
<protein>
    <recommendedName>
        <fullName evidence="3">Thioredoxin-like protein AAED1, chloroplastic</fullName>
    </recommendedName>
</protein>
<accession>A0AAV7EY75</accession>
<dbReference type="AlphaFoldDB" id="A0AAV7EY75"/>
<dbReference type="GO" id="GO:0009507">
    <property type="term" value="C:chloroplast"/>
    <property type="evidence" value="ECO:0007669"/>
    <property type="project" value="TreeGrafter"/>
</dbReference>
<keyword evidence="2" id="KW-1185">Reference proteome</keyword>
<dbReference type="CDD" id="cd02970">
    <property type="entry name" value="PRX_like2"/>
    <property type="match status" value="1"/>
</dbReference>
<proteinExistence type="predicted"/>